<evidence type="ECO:0000256" key="1">
    <source>
        <dbReference type="ARBA" id="ARBA00022450"/>
    </source>
</evidence>
<dbReference type="InterPro" id="IPR045851">
    <property type="entry name" value="AMP-bd_C_sf"/>
</dbReference>
<dbReference type="GO" id="GO:0044550">
    <property type="term" value="P:secondary metabolite biosynthetic process"/>
    <property type="evidence" value="ECO:0007669"/>
    <property type="project" value="TreeGrafter"/>
</dbReference>
<evidence type="ECO:0000313" key="7">
    <source>
        <dbReference type="EMBL" id="MBW0533122.1"/>
    </source>
</evidence>
<reference evidence="7" key="1">
    <citation type="submission" date="2021-03" db="EMBL/GenBank/DDBJ databases">
        <title>Draft genome sequence of rust myrtle Austropuccinia psidii MF-1, a brazilian biotype.</title>
        <authorList>
            <person name="Quecine M.C."/>
            <person name="Pachon D.M.R."/>
            <person name="Bonatelli M.L."/>
            <person name="Correr F.H."/>
            <person name="Franceschini L.M."/>
            <person name="Leite T.F."/>
            <person name="Margarido G.R.A."/>
            <person name="Almeida C.A."/>
            <person name="Ferrarezi J.A."/>
            <person name="Labate C.A."/>
        </authorList>
    </citation>
    <scope>NUCLEOTIDE SEQUENCE</scope>
    <source>
        <strain evidence="7">MF-1</strain>
    </source>
</reference>
<dbReference type="PROSITE" id="PS00455">
    <property type="entry name" value="AMP_BINDING"/>
    <property type="match status" value="1"/>
</dbReference>
<dbReference type="Gene3D" id="3.30.559.30">
    <property type="entry name" value="Nonribosomal peptide synthetase, condensation domain"/>
    <property type="match status" value="1"/>
</dbReference>
<dbReference type="Pfam" id="PF00668">
    <property type="entry name" value="Condensation"/>
    <property type="match status" value="1"/>
</dbReference>
<dbReference type="SUPFAM" id="SSF47336">
    <property type="entry name" value="ACP-like"/>
    <property type="match status" value="2"/>
</dbReference>
<dbReference type="InterPro" id="IPR001242">
    <property type="entry name" value="Condensation_dom"/>
</dbReference>
<name>A0A9Q3F7W6_9BASI</name>
<dbReference type="Proteomes" id="UP000765509">
    <property type="component" value="Unassembled WGS sequence"/>
</dbReference>
<dbReference type="Gene3D" id="3.30.300.30">
    <property type="match status" value="1"/>
</dbReference>
<evidence type="ECO:0000256" key="3">
    <source>
        <dbReference type="ARBA" id="ARBA00022598"/>
    </source>
</evidence>
<dbReference type="Gene3D" id="1.10.1200.10">
    <property type="entry name" value="ACP-like"/>
    <property type="match status" value="2"/>
</dbReference>
<dbReference type="InterPro" id="IPR036736">
    <property type="entry name" value="ACP-like_sf"/>
</dbReference>
<keyword evidence="5" id="KW-0472">Membrane</keyword>
<dbReference type="AlphaFoldDB" id="A0A9Q3F7W6"/>
<dbReference type="GO" id="GO:0031177">
    <property type="term" value="F:phosphopantetheine binding"/>
    <property type="evidence" value="ECO:0007669"/>
    <property type="project" value="TreeGrafter"/>
</dbReference>
<keyword evidence="5" id="KW-0812">Transmembrane</keyword>
<proteinExistence type="predicted"/>
<dbReference type="InterPro" id="IPR042099">
    <property type="entry name" value="ANL_N_sf"/>
</dbReference>
<dbReference type="PANTHER" id="PTHR45527:SF1">
    <property type="entry name" value="FATTY ACID SYNTHASE"/>
    <property type="match status" value="1"/>
</dbReference>
<dbReference type="SUPFAM" id="SSF56801">
    <property type="entry name" value="Acetyl-CoA synthetase-like"/>
    <property type="match status" value="1"/>
</dbReference>
<dbReference type="Pfam" id="PF00550">
    <property type="entry name" value="PP-binding"/>
    <property type="match status" value="1"/>
</dbReference>
<dbReference type="GO" id="GO:0016874">
    <property type="term" value="F:ligase activity"/>
    <property type="evidence" value="ECO:0007669"/>
    <property type="project" value="UniProtKB-KW"/>
</dbReference>
<dbReference type="InterPro" id="IPR000873">
    <property type="entry name" value="AMP-dep_synth/lig_dom"/>
</dbReference>
<evidence type="ECO:0000256" key="5">
    <source>
        <dbReference type="SAM" id="Phobius"/>
    </source>
</evidence>
<keyword evidence="1" id="KW-0596">Phosphopantetheine</keyword>
<keyword evidence="2" id="KW-0597">Phosphoprotein</keyword>
<dbReference type="InterPro" id="IPR020845">
    <property type="entry name" value="AMP-binding_CS"/>
</dbReference>
<dbReference type="InterPro" id="IPR009081">
    <property type="entry name" value="PP-bd_ACP"/>
</dbReference>
<sequence length="1215" mass="139373">MDKNPFLIIILFSIILTDSIYFNLDLNSPKNRLNEIFQLKNLKISLILTFDSIKFLPSDFKFSNLILDLNLDKFQNDLVQNQVHLENKNQNQNQNQNQISKLNKLVYLVFTSGTTGIPKLIPISNLNLLSFLSNYHKRFQRKLQTRVLQFASHAFDVSVMSIWDTWIHGATICITSSENLKSDLMTSIIDLDCNALDLTPSVAQLLLDHQLFTSTNGLPIQKVRKIWDMAGLHLTHLNTGAESVPESLRRAFLSRGVSVCVDYGPSETTVGVISSLALNDNPNLSLDDIGRPTGLNQVFLLKPNSNHFVPLGGIGEICIAGHQVAMGYLNQTTSQSNFVTLQLHDLPHPLRIYRTGDLGQYLPYGSEGYGSIRCLGRIDRQIKISGIRIELGDVEEKLNRLGSQIQSLNDNRLRIIVDKWNGNLHHPIGLVAFVHIIHPSQLLDKTQVLITSSNTNLNSNSTPSSILNHPQYFDNLVSEIKSAVSNDLIGTMLPRYWIPLQQIPISFTGKTDMKALRMLLENHFKSMDNRLQTNQHDHLKLERCEELATQAWLAGLGQNIDSLRKFNPTDNFIKLGGDSIGMIRAIGKIRMNGLNIRFSTLAETRDFKDFVITLQRARKLQQENHEYLPFDLIKRDQEEFLDYLIKSHSIHPHDIADIYPTCPSQDGIITPSIENCSGIYFAQAVYTMETGFSISLVKKMMFTLIDRHPSLRTIFFFPNHSNKVYQAVLKHSSDLVIRNCQVINVTDQKDLQEKIQSYLQFDRQKNKFQWGKLCSSIRIFQCESSQIKKLVWSLHHALSDGWTLELLMKELGQLCRYETVSSPVTNYAEFVKAWQKASDDQTKKSNKKFWRDYLFEVKRRPTGFLTNHCQTRRWVGQKKLEDLKGNYGITPALVVRLAVALALYNSKLESSDVLFGMTRSGREVELDGIRGAAEEIIGCCVLVLPIRTRLEIYRAKKMSVIEVLVEQQQSEIEIEKHQMVSIGQVGRWVTGFGQWINILVTLQSWDKNRHQVRQPIRQPPDQLEMPSPYKLSIEIIMEEDLETVRLDVFYDTSAVEFTQVSCLLDALQVAMNGLIHTERLIEENLIEKWDEIQENDSPVDEIVIRNDQRSRYKEKWTRSKKEMIEKMKRIWCEVLGQEIERIGLNKSFERLGGDSIGLMRLMRKIEENFLNKDDIGKDNTEEQEMKKRTKKLKIFKELTQNGIGIEGLVDELKNQ</sequence>
<feature type="domain" description="Carrier" evidence="6">
    <location>
        <begin position="1118"/>
        <end position="1199"/>
    </location>
</feature>
<dbReference type="PROSITE" id="PS00012">
    <property type="entry name" value="PHOSPHOPANTETHEINE"/>
    <property type="match status" value="1"/>
</dbReference>
<organism evidence="7 8">
    <name type="scientific">Austropuccinia psidii MF-1</name>
    <dbReference type="NCBI Taxonomy" id="1389203"/>
    <lineage>
        <taxon>Eukaryota</taxon>
        <taxon>Fungi</taxon>
        <taxon>Dikarya</taxon>
        <taxon>Basidiomycota</taxon>
        <taxon>Pucciniomycotina</taxon>
        <taxon>Pucciniomycetes</taxon>
        <taxon>Pucciniales</taxon>
        <taxon>Sphaerophragmiaceae</taxon>
        <taxon>Austropuccinia</taxon>
    </lineage>
</organism>
<keyword evidence="3" id="KW-0436">Ligase</keyword>
<accession>A0A9Q3F7W6</accession>
<dbReference type="GO" id="GO:0005737">
    <property type="term" value="C:cytoplasm"/>
    <property type="evidence" value="ECO:0007669"/>
    <property type="project" value="TreeGrafter"/>
</dbReference>
<dbReference type="PROSITE" id="PS50075">
    <property type="entry name" value="CARRIER"/>
    <property type="match status" value="1"/>
</dbReference>
<evidence type="ECO:0000259" key="6">
    <source>
        <dbReference type="PROSITE" id="PS50075"/>
    </source>
</evidence>
<dbReference type="Pfam" id="PF00501">
    <property type="entry name" value="AMP-binding"/>
    <property type="match status" value="1"/>
</dbReference>
<keyword evidence="5" id="KW-1133">Transmembrane helix</keyword>
<dbReference type="PANTHER" id="PTHR45527">
    <property type="entry name" value="NONRIBOSOMAL PEPTIDE SYNTHETASE"/>
    <property type="match status" value="1"/>
</dbReference>
<dbReference type="OrthoDB" id="416786at2759"/>
<comment type="caution">
    <text evidence="7">The sequence shown here is derived from an EMBL/GenBank/DDBJ whole genome shotgun (WGS) entry which is preliminary data.</text>
</comment>
<dbReference type="Gene3D" id="3.40.50.12780">
    <property type="entry name" value="N-terminal domain of ligase-like"/>
    <property type="match status" value="1"/>
</dbReference>
<dbReference type="GO" id="GO:0043041">
    <property type="term" value="P:amino acid activation for nonribosomal peptide biosynthetic process"/>
    <property type="evidence" value="ECO:0007669"/>
    <property type="project" value="TreeGrafter"/>
</dbReference>
<evidence type="ECO:0000313" key="8">
    <source>
        <dbReference type="Proteomes" id="UP000765509"/>
    </source>
</evidence>
<dbReference type="InterPro" id="IPR023213">
    <property type="entry name" value="CAT-like_dom_sf"/>
</dbReference>
<keyword evidence="8" id="KW-1185">Reference proteome</keyword>
<gene>
    <name evidence="7" type="ORF">O181_072837</name>
</gene>
<evidence type="ECO:0000256" key="2">
    <source>
        <dbReference type="ARBA" id="ARBA00022553"/>
    </source>
</evidence>
<dbReference type="Gene3D" id="3.30.559.10">
    <property type="entry name" value="Chloramphenicol acetyltransferase-like domain"/>
    <property type="match status" value="1"/>
</dbReference>
<dbReference type="InterPro" id="IPR006162">
    <property type="entry name" value="Ppantetheine_attach_site"/>
</dbReference>
<protein>
    <recommendedName>
        <fullName evidence="6">Carrier domain-containing protein</fullName>
    </recommendedName>
</protein>
<evidence type="ECO:0000256" key="4">
    <source>
        <dbReference type="ARBA" id="ARBA00023268"/>
    </source>
</evidence>
<feature type="transmembrane region" description="Helical" evidence="5">
    <location>
        <begin position="6"/>
        <end position="24"/>
    </location>
</feature>
<dbReference type="EMBL" id="AVOT02038269">
    <property type="protein sequence ID" value="MBW0533122.1"/>
    <property type="molecule type" value="Genomic_DNA"/>
</dbReference>
<dbReference type="SUPFAM" id="SSF52777">
    <property type="entry name" value="CoA-dependent acyltransferases"/>
    <property type="match status" value="2"/>
</dbReference>
<keyword evidence="4" id="KW-0511">Multifunctional enzyme</keyword>